<organism evidence="7 8">
    <name type="scientific">Novosphingobium pituita</name>
    <dbReference type="NCBI Taxonomy" id="3056842"/>
    <lineage>
        <taxon>Bacteria</taxon>
        <taxon>Pseudomonadati</taxon>
        <taxon>Pseudomonadota</taxon>
        <taxon>Alphaproteobacteria</taxon>
        <taxon>Sphingomonadales</taxon>
        <taxon>Sphingomonadaceae</taxon>
        <taxon>Novosphingobium</taxon>
    </lineage>
</organism>
<reference evidence="7 8" key="1">
    <citation type="submission" date="2023-06" db="EMBL/GenBank/DDBJ databases">
        <title>Draft genome sequence of Novosphingobium sp. strain IK01.</title>
        <authorList>
            <person name="Hatamoto M."/>
            <person name="Ikarashi T."/>
            <person name="Yamaguchi T."/>
        </authorList>
    </citation>
    <scope>NUCLEOTIDE SEQUENCE [LARGE SCALE GENOMIC DNA]</scope>
    <source>
        <strain evidence="7 8">IK01</strain>
    </source>
</reference>
<keyword evidence="4" id="KW-0520">NAD</keyword>
<dbReference type="InterPro" id="IPR001236">
    <property type="entry name" value="Lactate/malate_DH_N"/>
</dbReference>
<dbReference type="PANTHER" id="PTHR23382">
    <property type="entry name" value="MALATE DEHYDROGENASE"/>
    <property type="match status" value="1"/>
</dbReference>
<evidence type="ECO:0000259" key="6">
    <source>
        <dbReference type="Pfam" id="PF02866"/>
    </source>
</evidence>
<evidence type="ECO:0000313" key="8">
    <source>
        <dbReference type="Proteomes" id="UP001187221"/>
    </source>
</evidence>
<feature type="binding site" evidence="4">
    <location>
        <begin position="131"/>
        <end position="133"/>
    </location>
    <ligand>
        <name>NAD(+)</name>
        <dbReference type="ChEBI" id="CHEBI:57540"/>
    </ligand>
</feature>
<gene>
    <name evidence="4" type="primary">mdh</name>
    <name evidence="7" type="ORF">NUTIK01_32470</name>
</gene>
<dbReference type="InterPro" id="IPR022383">
    <property type="entry name" value="Lactate/malate_DH_C"/>
</dbReference>
<dbReference type="EC" id="1.1.1.37" evidence="4"/>
<evidence type="ECO:0000256" key="4">
    <source>
        <dbReference type="HAMAP-Rule" id="MF_01517"/>
    </source>
</evidence>
<dbReference type="Pfam" id="PF00056">
    <property type="entry name" value="Ldh_1_N"/>
    <property type="match status" value="1"/>
</dbReference>
<comment type="catalytic activity">
    <reaction evidence="4">
        <text>(S)-malate + NAD(+) = oxaloacetate + NADH + H(+)</text>
        <dbReference type="Rhea" id="RHEA:21432"/>
        <dbReference type="ChEBI" id="CHEBI:15378"/>
        <dbReference type="ChEBI" id="CHEBI:15589"/>
        <dbReference type="ChEBI" id="CHEBI:16452"/>
        <dbReference type="ChEBI" id="CHEBI:57540"/>
        <dbReference type="ChEBI" id="CHEBI:57945"/>
        <dbReference type="EC" id="1.1.1.37"/>
    </reaction>
</comment>
<dbReference type="PIRSF" id="PIRSF000102">
    <property type="entry name" value="Lac_mal_DH"/>
    <property type="match status" value="1"/>
</dbReference>
<feature type="binding site" evidence="4">
    <location>
        <position position="114"/>
    </location>
    <ligand>
        <name>NAD(+)</name>
        <dbReference type="ChEBI" id="CHEBI:57540"/>
    </ligand>
</feature>
<accession>A0ABQ6PB60</accession>
<evidence type="ECO:0000256" key="1">
    <source>
        <dbReference type="ARBA" id="ARBA00003966"/>
    </source>
</evidence>
<comment type="function">
    <text evidence="1 4">Catalyzes the reversible oxidation of malate to oxaloacetate.</text>
</comment>
<proteinExistence type="inferred from homology"/>
<dbReference type="NCBIfam" id="TIGR01759">
    <property type="entry name" value="MalateDH-SF1"/>
    <property type="match status" value="1"/>
</dbReference>
<evidence type="ECO:0000259" key="5">
    <source>
        <dbReference type="Pfam" id="PF00056"/>
    </source>
</evidence>
<name>A0ABQ6PB60_9SPHN</name>
<feature type="binding site" evidence="4">
    <location>
        <begin position="13"/>
        <end position="19"/>
    </location>
    <ligand>
        <name>NAD(+)</name>
        <dbReference type="ChEBI" id="CHEBI:57540"/>
    </ligand>
</feature>
<comment type="similarity">
    <text evidence="2 4">Belongs to the LDH/MDH superfamily. MDH type 2 family.</text>
</comment>
<dbReference type="InterPro" id="IPR001557">
    <property type="entry name" value="L-lactate/malate_DH"/>
</dbReference>
<dbReference type="InterPro" id="IPR010945">
    <property type="entry name" value="Malate_DH_type2"/>
</dbReference>
<evidence type="ECO:0000256" key="3">
    <source>
        <dbReference type="ARBA" id="ARBA00023002"/>
    </source>
</evidence>
<feature type="binding site" evidence="4">
    <location>
        <position position="94"/>
    </location>
    <ligand>
        <name>substrate</name>
    </ligand>
</feature>
<dbReference type="Gene3D" id="3.90.110.10">
    <property type="entry name" value="Lactate dehydrogenase/glycoside hydrolase, family 4, C-terminal"/>
    <property type="match status" value="1"/>
</dbReference>
<dbReference type="EMBL" id="BTFW01000002">
    <property type="protein sequence ID" value="GMM62470.1"/>
    <property type="molecule type" value="Genomic_DNA"/>
</dbReference>
<feature type="domain" description="Lactate/malate dehydrogenase N-terminal" evidence="5">
    <location>
        <begin position="8"/>
        <end position="148"/>
    </location>
</feature>
<dbReference type="SUPFAM" id="SSF51735">
    <property type="entry name" value="NAD(P)-binding Rossmann-fold domains"/>
    <property type="match status" value="1"/>
</dbReference>
<dbReference type="Gene3D" id="3.40.50.720">
    <property type="entry name" value="NAD(P)-binding Rossmann-like Domain"/>
    <property type="match status" value="1"/>
</dbReference>
<keyword evidence="8" id="KW-1185">Reference proteome</keyword>
<sequence length="338" mass="36274">MSAKPPVHIAISGAAGQICYALLFRIACGDLLGPDQPVRLQLLDLEQALPAVWGVVMELEDCAFPLLEGVDVTADPHVAFADIDAAFLVGSRPRSKGMERRDLLAANAAIFRTQGQALDRAAKREARVLVVGNPANTNAWVLAEHAPGFARDNITSMIRLDHNRAASQLATQANVNVGEIERLAVWGNHSPTMYADWTNAVVGGEPLPRLIGDPDWCTDTLIPQVAQRGTAIIEARGASSAASAANAALDHMRDWLLGSDGRWVSMGLSSTGEYDIPEGLMCGVPAICSPGSVERVSGLRLDDFQHMMIQRSVAELVQERDAVSLLLKEQSVSSADRR</sequence>
<feature type="active site" description="Proton acceptor" evidence="4">
    <location>
        <position position="189"/>
    </location>
</feature>
<dbReference type="InterPro" id="IPR036291">
    <property type="entry name" value="NAD(P)-bd_dom_sf"/>
</dbReference>
<dbReference type="RefSeq" id="WP_198355611.1">
    <property type="nucleotide sequence ID" value="NZ_BTFW01000002.1"/>
</dbReference>
<dbReference type="CDD" id="cd01338">
    <property type="entry name" value="MDH_chloroplast-like"/>
    <property type="match status" value="1"/>
</dbReference>
<feature type="binding site" evidence="4">
    <location>
        <position position="100"/>
    </location>
    <ligand>
        <name>substrate</name>
    </ligand>
</feature>
<evidence type="ECO:0000313" key="7">
    <source>
        <dbReference type="EMBL" id="GMM62470.1"/>
    </source>
</evidence>
<feature type="binding site" evidence="4">
    <location>
        <position position="133"/>
    </location>
    <ligand>
        <name>substrate</name>
    </ligand>
</feature>
<feature type="domain" description="Lactate/malate dehydrogenase C-terminal" evidence="6">
    <location>
        <begin position="159"/>
        <end position="320"/>
    </location>
</feature>
<keyword evidence="3 4" id="KW-0560">Oxidoreductase</keyword>
<feature type="binding site" evidence="4">
    <location>
        <position position="164"/>
    </location>
    <ligand>
        <name>substrate</name>
    </ligand>
</feature>
<evidence type="ECO:0000256" key="2">
    <source>
        <dbReference type="ARBA" id="ARBA00009613"/>
    </source>
</evidence>
<feature type="binding site" evidence="4">
    <location>
        <position position="107"/>
    </location>
    <ligand>
        <name>NAD(+)</name>
        <dbReference type="ChEBI" id="CHEBI:57540"/>
    </ligand>
</feature>
<dbReference type="Proteomes" id="UP001187221">
    <property type="component" value="Unassembled WGS sequence"/>
</dbReference>
<protein>
    <recommendedName>
        <fullName evidence="4">Malate dehydrogenase</fullName>
        <ecNumber evidence="4">1.1.1.37</ecNumber>
    </recommendedName>
</protein>
<dbReference type="InterPro" id="IPR015955">
    <property type="entry name" value="Lactate_DH/Glyco_Ohase_4_C"/>
</dbReference>
<comment type="caution">
    <text evidence="7">The sequence shown here is derived from an EMBL/GenBank/DDBJ whole genome shotgun (WGS) entry which is preliminary data.</text>
</comment>
<keyword evidence="4" id="KW-0816">Tricarboxylic acid cycle</keyword>
<dbReference type="Pfam" id="PF02866">
    <property type="entry name" value="Ldh_1_C"/>
    <property type="match status" value="1"/>
</dbReference>
<dbReference type="SUPFAM" id="SSF56327">
    <property type="entry name" value="LDH C-terminal domain-like"/>
    <property type="match status" value="1"/>
</dbReference>
<dbReference type="HAMAP" id="MF_01517">
    <property type="entry name" value="Malate_dehydrog_2"/>
    <property type="match status" value="1"/>
</dbReference>
<dbReference type="NCBIfam" id="NF003916">
    <property type="entry name" value="PRK05442.1"/>
    <property type="match status" value="1"/>
</dbReference>